<gene>
    <name evidence="1" type="ORF">Patl1_23650</name>
</gene>
<dbReference type="EMBL" id="CM047909">
    <property type="protein sequence ID" value="KAJ0080074.1"/>
    <property type="molecule type" value="Genomic_DNA"/>
</dbReference>
<reference evidence="2" key="1">
    <citation type="journal article" date="2023" name="G3 (Bethesda)">
        <title>Genome assembly and association tests identify interacting loci associated with vigor, precocity, and sex in interspecific pistachio rootstocks.</title>
        <authorList>
            <person name="Palmer W."/>
            <person name="Jacygrad E."/>
            <person name="Sagayaradj S."/>
            <person name="Cavanaugh K."/>
            <person name="Han R."/>
            <person name="Bertier L."/>
            <person name="Beede B."/>
            <person name="Kafkas S."/>
            <person name="Golino D."/>
            <person name="Preece J."/>
            <person name="Michelmore R."/>
        </authorList>
    </citation>
    <scope>NUCLEOTIDE SEQUENCE [LARGE SCALE GENOMIC DNA]</scope>
</reference>
<sequence length="172" mass="19820">MIAVREAKGRMYLFVGHNEMMAMMKVSGMVNSWHPLLSINTTTLAWAVIYHCFRSCAFRKRKEMKTIATTTPTSRRWHLHRVMSKSFSLVVLQAVTTRRRRNVRASIERAMPEAETSSHAEVEARTPIQAIGEFVDYLHILLSALLECAPRAAWEEYKRLDRAALLRKAVMD</sequence>
<accession>A0ACC0ZXW3</accession>
<organism evidence="1 2">
    <name type="scientific">Pistacia atlantica</name>
    <dbReference type="NCBI Taxonomy" id="434234"/>
    <lineage>
        <taxon>Eukaryota</taxon>
        <taxon>Viridiplantae</taxon>
        <taxon>Streptophyta</taxon>
        <taxon>Embryophyta</taxon>
        <taxon>Tracheophyta</taxon>
        <taxon>Spermatophyta</taxon>
        <taxon>Magnoliopsida</taxon>
        <taxon>eudicotyledons</taxon>
        <taxon>Gunneridae</taxon>
        <taxon>Pentapetalae</taxon>
        <taxon>rosids</taxon>
        <taxon>malvids</taxon>
        <taxon>Sapindales</taxon>
        <taxon>Anacardiaceae</taxon>
        <taxon>Pistacia</taxon>
    </lineage>
</organism>
<name>A0ACC0ZXW3_9ROSI</name>
<dbReference type="Proteomes" id="UP001164250">
    <property type="component" value="Chromosome 13"/>
</dbReference>
<evidence type="ECO:0000313" key="1">
    <source>
        <dbReference type="EMBL" id="KAJ0080074.1"/>
    </source>
</evidence>
<keyword evidence="2" id="KW-1185">Reference proteome</keyword>
<comment type="caution">
    <text evidence="1">The sequence shown here is derived from an EMBL/GenBank/DDBJ whole genome shotgun (WGS) entry which is preliminary data.</text>
</comment>
<proteinExistence type="predicted"/>
<evidence type="ECO:0000313" key="2">
    <source>
        <dbReference type="Proteomes" id="UP001164250"/>
    </source>
</evidence>
<protein>
    <submittedName>
        <fullName evidence="1">Uncharacterized protein</fullName>
    </submittedName>
</protein>